<gene>
    <name evidence="2" type="ORF">MANES_05G023100</name>
</gene>
<dbReference type="AlphaFoldDB" id="A0A251KS17"/>
<feature type="transmembrane region" description="Helical" evidence="1">
    <location>
        <begin position="27"/>
        <end position="47"/>
    </location>
</feature>
<keyword evidence="1" id="KW-0472">Membrane</keyword>
<dbReference type="Proteomes" id="UP000091857">
    <property type="component" value="Chromosome 5"/>
</dbReference>
<evidence type="ECO:0000256" key="1">
    <source>
        <dbReference type="SAM" id="Phobius"/>
    </source>
</evidence>
<sequence>MKLGFLLRSLLGGLFVAWNCGDEVRRVIYFMIQLFCLSNYASLLIFLSMPFRKTICQPGALQLQERINVLQLLSKTEFEETMNEII</sequence>
<dbReference type="EMBL" id="CM004391">
    <property type="protein sequence ID" value="OAY49017.1"/>
    <property type="molecule type" value="Genomic_DNA"/>
</dbReference>
<name>A0A251KS17_MANES</name>
<proteinExistence type="predicted"/>
<evidence type="ECO:0000313" key="2">
    <source>
        <dbReference type="EMBL" id="OAY49018.1"/>
    </source>
</evidence>
<accession>A0A251KS17</accession>
<reference evidence="2 3" key="1">
    <citation type="submission" date="2016-02" db="EMBL/GenBank/DDBJ databases">
        <title>WGS assembly of Manihot esculenta.</title>
        <authorList>
            <person name="Bredeson J.V."/>
            <person name="Prochnik S.E."/>
            <person name="Lyons J.B."/>
            <person name="Schmutz J."/>
            <person name="Grimwood J."/>
            <person name="Vrebalov J."/>
            <person name="Bart R.S."/>
            <person name="Amuge T."/>
            <person name="Ferguson M.E."/>
            <person name="Green R."/>
            <person name="Putnam N."/>
            <person name="Stites J."/>
            <person name="Rounsley S."/>
            <person name="Rokhsar D.S."/>
        </authorList>
    </citation>
    <scope>NUCLEOTIDE SEQUENCE [LARGE SCALE GENOMIC DNA]</scope>
    <source>
        <strain evidence="3">cv. AM560-2</strain>
        <tissue evidence="2">Leaf</tissue>
    </source>
</reference>
<organism evidence="2 3">
    <name type="scientific">Manihot esculenta</name>
    <name type="common">Cassava</name>
    <name type="synonym">Jatropha manihot</name>
    <dbReference type="NCBI Taxonomy" id="3983"/>
    <lineage>
        <taxon>Eukaryota</taxon>
        <taxon>Viridiplantae</taxon>
        <taxon>Streptophyta</taxon>
        <taxon>Embryophyta</taxon>
        <taxon>Tracheophyta</taxon>
        <taxon>Spermatophyta</taxon>
        <taxon>Magnoliopsida</taxon>
        <taxon>eudicotyledons</taxon>
        <taxon>Gunneridae</taxon>
        <taxon>Pentapetalae</taxon>
        <taxon>rosids</taxon>
        <taxon>fabids</taxon>
        <taxon>Malpighiales</taxon>
        <taxon>Euphorbiaceae</taxon>
        <taxon>Crotonoideae</taxon>
        <taxon>Manihoteae</taxon>
        <taxon>Manihot</taxon>
    </lineage>
</organism>
<evidence type="ECO:0000313" key="3">
    <source>
        <dbReference type="Proteomes" id="UP000091857"/>
    </source>
</evidence>
<keyword evidence="1" id="KW-1133">Transmembrane helix</keyword>
<keyword evidence="3" id="KW-1185">Reference proteome</keyword>
<dbReference type="Gramene" id="Manes.05G023100.1.v8.1">
    <property type="protein sequence ID" value="Manes.05G023100.1.v8.1.CDS"/>
    <property type="gene ID" value="Manes.05G023100.v8.1"/>
</dbReference>
<protein>
    <submittedName>
        <fullName evidence="2">Uncharacterized protein</fullName>
    </submittedName>
</protein>
<dbReference type="EMBL" id="CM004391">
    <property type="protein sequence ID" value="OAY49018.1"/>
    <property type="molecule type" value="Genomic_DNA"/>
</dbReference>
<keyword evidence="1" id="KW-0812">Transmembrane</keyword>